<feature type="binding site" evidence="7">
    <location>
        <position position="129"/>
    </location>
    <ligand>
        <name>glyoxylate</name>
        <dbReference type="ChEBI" id="CHEBI:36655"/>
    </ligand>
</feature>
<dbReference type="GO" id="GO:0005886">
    <property type="term" value="C:plasma membrane"/>
    <property type="evidence" value="ECO:0007669"/>
    <property type="project" value="TreeGrafter"/>
</dbReference>
<feature type="domain" description="FMN hydroxy acid dehydrogenase" evidence="8">
    <location>
        <begin position="1"/>
        <end position="383"/>
    </location>
</feature>
<comment type="caution">
    <text evidence="9">The sequence shown here is derived from an EMBL/GenBank/DDBJ whole genome shotgun (WGS) entry which is preliminary data.</text>
</comment>
<organism evidence="9 10">
    <name type="scientific">Phenylobacterium deserti</name>
    <dbReference type="NCBI Taxonomy" id="1914756"/>
    <lineage>
        <taxon>Bacteria</taxon>
        <taxon>Pseudomonadati</taxon>
        <taxon>Pseudomonadota</taxon>
        <taxon>Alphaproteobacteria</taxon>
        <taxon>Caulobacterales</taxon>
        <taxon>Caulobacteraceae</taxon>
        <taxon>Phenylobacterium</taxon>
    </lineage>
</organism>
<feature type="binding site" evidence="7">
    <location>
        <position position="278"/>
    </location>
    <ligand>
        <name>glyoxylate</name>
        <dbReference type="ChEBI" id="CHEBI:36655"/>
    </ligand>
</feature>
<evidence type="ECO:0000256" key="4">
    <source>
        <dbReference type="ARBA" id="ARBA00023002"/>
    </source>
</evidence>
<evidence type="ECO:0000256" key="5">
    <source>
        <dbReference type="ARBA" id="ARBA00024042"/>
    </source>
</evidence>
<dbReference type="NCBIfam" id="NF008398">
    <property type="entry name" value="PRK11197.1"/>
    <property type="match status" value="1"/>
</dbReference>
<feature type="active site" description="Proton acceptor" evidence="6">
    <location>
        <position position="278"/>
    </location>
</feature>
<reference evidence="10" key="1">
    <citation type="submission" date="2018-05" db="EMBL/GenBank/DDBJ databases">
        <authorList>
            <person name="Li X."/>
        </authorList>
    </citation>
    <scope>NUCLEOTIDE SEQUENCE [LARGE SCALE GENOMIC DNA]</scope>
    <source>
        <strain evidence="10">YIM 73061</strain>
    </source>
</reference>
<evidence type="ECO:0000256" key="7">
    <source>
        <dbReference type="PIRSR" id="PIRSR000138-2"/>
    </source>
</evidence>
<dbReference type="InterPro" id="IPR012133">
    <property type="entry name" value="Alpha-hydoxy_acid_DH_FMN"/>
</dbReference>
<dbReference type="InterPro" id="IPR013785">
    <property type="entry name" value="Aldolase_TIM"/>
</dbReference>
<dbReference type="PANTHER" id="PTHR10578:SF85">
    <property type="entry name" value="L-LACTATE DEHYDROGENASE"/>
    <property type="match status" value="1"/>
</dbReference>
<dbReference type="AlphaFoldDB" id="A0A328A8W8"/>
<evidence type="ECO:0000259" key="8">
    <source>
        <dbReference type="PROSITE" id="PS51349"/>
    </source>
</evidence>
<dbReference type="PIRSF" id="PIRSF000138">
    <property type="entry name" value="Al-hdrx_acd_dh"/>
    <property type="match status" value="1"/>
</dbReference>
<gene>
    <name evidence="9" type="ORF">DJ018_18670</name>
</gene>
<keyword evidence="3 7" id="KW-0288">FMN</keyword>
<keyword evidence="10" id="KW-1185">Reference proteome</keyword>
<dbReference type="Proteomes" id="UP000249725">
    <property type="component" value="Unassembled WGS sequence"/>
</dbReference>
<evidence type="ECO:0000256" key="2">
    <source>
        <dbReference type="ARBA" id="ARBA00022630"/>
    </source>
</evidence>
<dbReference type="RefSeq" id="WP_111516496.1">
    <property type="nucleotide sequence ID" value="NZ_QFYR01000006.1"/>
</dbReference>
<feature type="binding site" evidence="7">
    <location>
        <position position="281"/>
    </location>
    <ligand>
        <name>glyoxylate</name>
        <dbReference type="ChEBI" id="CHEBI:36655"/>
    </ligand>
</feature>
<dbReference type="FunFam" id="3.20.20.70:FF:000029">
    <property type="entry name" value="L-lactate dehydrogenase"/>
    <property type="match status" value="1"/>
</dbReference>
<feature type="binding site" evidence="7">
    <location>
        <begin position="332"/>
        <end position="333"/>
    </location>
    <ligand>
        <name>FMN</name>
        <dbReference type="ChEBI" id="CHEBI:58210"/>
    </ligand>
</feature>
<feature type="binding site" evidence="7">
    <location>
        <begin position="77"/>
        <end position="79"/>
    </location>
    <ligand>
        <name>FMN</name>
        <dbReference type="ChEBI" id="CHEBI:58210"/>
    </ligand>
</feature>
<comment type="cofactor">
    <cofactor evidence="1">
        <name>FMN</name>
        <dbReference type="ChEBI" id="CHEBI:58210"/>
    </cofactor>
</comment>
<evidence type="ECO:0000256" key="6">
    <source>
        <dbReference type="PIRSR" id="PIRSR000138-1"/>
    </source>
</evidence>
<dbReference type="Gene3D" id="3.20.20.70">
    <property type="entry name" value="Aldolase class I"/>
    <property type="match status" value="1"/>
</dbReference>
<dbReference type="InterPro" id="IPR008259">
    <property type="entry name" value="FMN_hydac_DH_AS"/>
</dbReference>
<protein>
    <submittedName>
        <fullName evidence="9">L-lactate dehydrogenase</fullName>
    </submittedName>
</protein>
<feature type="binding site" evidence="7">
    <location>
        <begin position="309"/>
        <end position="313"/>
    </location>
    <ligand>
        <name>FMN</name>
        <dbReference type="ChEBI" id="CHEBI:58210"/>
    </ligand>
</feature>
<dbReference type="EMBL" id="QFYR01000006">
    <property type="protein sequence ID" value="RAK50767.1"/>
    <property type="molecule type" value="Genomic_DNA"/>
</dbReference>
<feature type="binding site" evidence="7">
    <location>
        <position position="276"/>
    </location>
    <ligand>
        <name>FMN</name>
        <dbReference type="ChEBI" id="CHEBI:58210"/>
    </ligand>
</feature>
<comment type="similarity">
    <text evidence="5">Belongs to the FMN-dependent alpha-hydroxy acid dehydrogenase family.</text>
</comment>
<dbReference type="SUPFAM" id="SSF51395">
    <property type="entry name" value="FMN-linked oxidoreductases"/>
    <property type="match status" value="1"/>
</dbReference>
<proteinExistence type="inferred from homology"/>
<keyword evidence="4" id="KW-0560">Oxidoreductase</keyword>
<keyword evidence="2 7" id="KW-0285">Flavoprotein</keyword>
<evidence type="ECO:0000256" key="3">
    <source>
        <dbReference type="ARBA" id="ARBA00022643"/>
    </source>
</evidence>
<feature type="binding site" evidence="7">
    <location>
        <position position="155"/>
    </location>
    <ligand>
        <name>FMN</name>
        <dbReference type="ChEBI" id="CHEBI:58210"/>
    </ligand>
</feature>
<feature type="binding site" evidence="7">
    <location>
        <position position="24"/>
    </location>
    <ligand>
        <name>glyoxylate</name>
        <dbReference type="ChEBI" id="CHEBI:36655"/>
    </ligand>
</feature>
<evidence type="ECO:0000313" key="9">
    <source>
        <dbReference type="EMBL" id="RAK50767.1"/>
    </source>
</evidence>
<dbReference type="InterPro" id="IPR000262">
    <property type="entry name" value="FMN-dep_DH"/>
</dbReference>
<accession>A0A328A8W8</accession>
<dbReference type="PROSITE" id="PS51349">
    <property type="entry name" value="FMN_HYDROXY_ACID_DH_2"/>
    <property type="match status" value="1"/>
</dbReference>
<dbReference type="InterPro" id="IPR037396">
    <property type="entry name" value="FMN_HAD"/>
</dbReference>
<feature type="binding site" evidence="7">
    <location>
        <position position="164"/>
    </location>
    <ligand>
        <name>glyoxylate</name>
        <dbReference type="ChEBI" id="CHEBI:36655"/>
    </ligand>
</feature>
<feature type="binding site" evidence="7">
    <location>
        <position position="106"/>
    </location>
    <ligand>
        <name>FMN</name>
        <dbReference type="ChEBI" id="CHEBI:58210"/>
    </ligand>
</feature>
<sequence>MNCADVGDLRLLARRRLPRFLFEYVDGGAFAEQTMRRNVDDLQGIAVRQRILKDVSDINLGTELLGDAAAMPVALAPVGLAGLYARRGEVQAARAAEAAGAPFCMSTVAGCSMEEVRGAVQRPFWFQLYMIRDRGFMHALLDRAEAAGITNLFLTVDLPVSSTRYRDIRTGLAGGRGALASIGRMLEVMRHPAWAFDVGVMGRPHALGNVAGVMPPGTGLFGFFEWVARNYDPSVTWNDIAWLRERWRGRLVLKGVLEPEDAQAAVAAGADGIVVSNHGGRQLDGAPSTISALPAVADAVAGRATVLMDSGIRSGLDVLRALALGADGVMVGRAWAYALAAQGGPGVTRMLEILRQEMKVAMALLGETDVRKLGREILVNRGTLP</sequence>
<feature type="binding site" evidence="7">
    <location>
        <position position="127"/>
    </location>
    <ligand>
        <name>FMN</name>
        <dbReference type="ChEBI" id="CHEBI:58210"/>
    </ligand>
</feature>
<dbReference type="Pfam" id="PF01070">
    <property type="entry name" value="FMN_dh"/>
    <property type="match status" value="1"/>
</dbReference>
<name>A0A328A8W8_9CAUL</name>
<dbReference type="CDD" id="cd02809">
    <property type="entry name" value="alpha_hydroxyacid_oxid_FMN"/>
    <property type="match status" value="1"/>
</dbReference>
<evidence type="ECO:0000313" key="10">
    <source>
        <dbReference type="Proteomes" id="UP000249725"/>
    </source>
</evidence>
<dbReference type="GO" id="GO:0010181">
    <property type="term" value="F:FMN binding"/>
    <property type="evidence" value="ECO:0007669"/>
    <property type="project" value="InterPro"/>
</dbReference>
<dbReference type="GO" id="GO:0009060">
    <property type="term" value="P:aerobic respiration"/>
    <property type="evidence" value="ECO:0007669"/>
    <property type="project" value="TreeGrafter"/>
</dbReference>
<dbReference type="PANTHER" id="PTHR10578">
    <property type="entry name" value="S -2-HYDROXY-ACID OXIDASE-RELATED"/>
    <property type="match status" value="1"/>
</dbReference>
<dbReference type="GO" id="GO:0004459">
    <property type="term" value="F:L-lactate dehydrogenase (NAD+) activity"/>
    <property type="evidence" value="ECO:0007669"/>
    <property type="project" value="TreeGrafter"/>
</dbReference>
<feature type="binding site" evidence="7">
    <location>
        <position position="254"/>
    </location>
    <ligand>
        <name>FMN</name>
        <dbReference type="ChEBI" id="CHEBI:58210"/>
    </ligand>
</feature>
<evidence type="ECO:0000256" key="1">
    <source>
        <dbReference type="ARBA" id="ARBA00001917"/>
    </source>
</evidence>
<dbReference type="OrthoDB" id="9770452at2"/>
<dbReference type="PROSITE" id="PS00557">
    <property type="entry name" value="FMN_HYDROXY_ACID_DH_1"/>
    <property type="match status" value="1"/>
</dbReference>